<dbReference type="Proteomes" id="UP000516173">
    <property type="component" value="Chromosome"/>
</dbReference>
<evidence type="ECO:0000256" key="1">
    <source>
        <dbReference type="ARBA" id="ARBA00023015"/>
    </source>
</evidence>
<evidence type="ECO:0000313" key="5">
    <source>
        <dbReference type="Proteomes" id="UP000516173"/>
    </source>
</evidence>
<dbReference type="RefSeq" id="WP_187683719.1">
    <property type="nucleotide sequence ID" value="NZ_AP023396.1"/>
</dbReference>
<dbReference type="SUPFAM" id="SSF52317">
    <property type="entry name" value="Class I glutamine amidotransferase-like"/>
    <property type="match status" value="1"/>
</dbReference>
<organism evidence="4 5">
    <name type="scientific">Nocardia wallacei</name>
    <dbReference type="NCBI Taxonomy" id="480035"/>
    <lineage>
        <taxon>Bacteria</taxon>
        <taxon>Bacillati</taxon>
        <taxon>Actinomycetota</taxon>
        <taxon>Actinomycetes</taxon>
        <taxon>Mycobacteriales</taxon>
        <taxon>Nocardiaceae</taxon>
        <taxon>Nocardia</taxon>
    </lineage>
</organism>
<dbReference type="CDD" id="cd03137">
    <property type="entry name" value="GATase1_AraC_1"/>
    <property type="match status" value="1"/>
</dbReference>
<protein>
    <submittedName>
        <fullName evidence="4">AraC family transcriptional regulator</fullName>
    </submittedName>
</protein>
<evidence type="ECO:0000313" key="4">
    <source>
        <dbReference type="EMBL" id="BCK56694.1"/>
    </source>
</evidence>
<dbReference type="SMART" id="SM00342">
    <property type="entry name" value="HTH_ARAC"/>
    <property type="match status" value="1"/>
</dbReference>
<dbReference type="InterPro" id="IPR052158">
    <property type="entry name" value="INH-QAR"/>
</dbReference>
<name>A0A7G1KU61_9NOCA</name>
<dbReference type="GO" id="GO:0003700">
    <property type="term" value="F:DNA-binding transcription factor activity"/>
    <property type="evidence" value="ECO:0007669"/>
    <property type="project" value="InterPro"/>
</dbReference>
<dbReference type="Gene3D" id="1.10.10.60">
    <property type="entry name" value="Homeodomain-like"/>
    <property type="match status" value="2"/>
</dbReference>
<dbReference type="EMBL" id="AP023396">
    <property type="protein sequence ID" value="BCK56694.1"/>
    <property type="molecule type" value="Genomic_DNA"/>
</dbReference>
<keyword evidence="1" id="KW-0805">Transcription regulation</keyword>
<dbReference type="InterPro" id="IPR009057">
    <property type="entry name" value="Homeodomain-like_sf"/>
</dbReference>
<keyword evidence="5" id="KW-1185">Reference proteome</keyword>
<dbReference type="PROSITE" id="PS01124">
    <property type="entry name" value="HTH_ARAC_FAMILY_2"/>
    <property type="match status" value="1"/>
</dbReference>
<dbReference type="PANTHER" id="PTHR43130:SF3">
    <property type="entry name" value="HTH-TYPE TRANSCRIPTIONAL REGULATOR RV1931C"/>
    <property type="match status" value="1"/>
</dbReference>
<evidence type="ECO:0000256" key="2">
    <source>
        <dbReference type="ARBA" id="ARBA00023163"/>
    </source>
</evidence>
<keyword evidence="2" id="KW-0804">Transcription</keyword>
<dbReference type="InterPro" id="IPR002818">
    <property type="entry name" value="DJ-1/PfpI"/>
</dbReference>
<evidence type="ECO:0000259" key="3">
    <source>
        <dbReference type="PROSITE" id="PS01124"/>
    </source>
</evidence>
<dbReference type="AlphaFoldDB" id="A0A7G1KU61"/>
<dbReference type="InterPro" id="IPR029062">
    <property type="entry name" value="Class_I_gatase-like"/>
</dbReference>
<feature type="domain" description="HTH araC/xylS-type" evidence="3">
    <location>
        <begin position="213"/>
        <end position="311"/>
    </location>
</feature>
<dbReference type="Pfam" id="PF01965">
    <property type="entry name" value="DJ-1_PfpI"/>
    <property type="match status" value="1"/>
</dbReference>
<dbReference type="GeneID" id="80348924"/>
<reference evidence="4 5" key="1">
    <citation type="submission" date="2020-08" db="EMBL/GenBank/DDBJ databases">
        <title>Genome Sequencing of Nocardia wallacei strain FMUON74 and assembly.</title>
        <authorList>
            <person name="Toyokawa M."/>
            <person name="Uesaka K."/>
        </authorList>
    </citation>
    <scope>NUCLEOTIDE SEQUENCE [LARGE SCALE GENOMIC DNA]</scope>
    <source>
        <strain evidence="4 5">FMUON74</strain>
    </source>
</reference>
<dbReference type="InterPro" id="IPR018060">
    <property type="entry name" value="HTH_AraC"/>
</dbReference>
<dbReference type="KEGG" id="nwl:NWFMUON74_44660"/>
<dbReference type="Pfam" id="PF12833">
    <property type="entry name" value="HTH_18"/>
    <property type="match status" value="1"/>
</dbReference>
<gene>
    <name evidence="4" type="ORF">NWFMUON74_44660</name>
</gene>
<dbReference type="GO" id="GO:0043565">
    <property type="term" value="F:sequence-specific DNA binding"/>
    <property type="evidence" value="ECO:0007669"/>
    <property type="project" value="InterPro"/>
</dbReference>
<dbReference type="Gene3D" id="3.40.50.880">
    <property type="match status" value="1"/>
</dbReference>
<sequence length="321" mass="34543">MPEGGGRPRVAVIAVPDVVMLDLAIPVDVFGSDPRYDVVVCAATPRVPTAAAGLCCETLTGLDAVEQADIAVIPGWASFDRPPPDAVVAAVRRAHAGGTRLLSICTGAFTLAATGLLAGRPATTHWRAAALLRSRYPDVDLRADRLFVDDGDILTSAGVTSGVDLCLHVIREDFGAAAANERARDLVAAPIREGGQAQYTERFRPEPTATTLAAVREWMSATLDQRHTLDELSRRAGLSRRTFIRRFRAETGTSAHAWLTAARIDRARELLETTTLPIDRIGYRVGLGNPANTRAVFRRHVGIGPQQYRRMFSGGAVSSDR</sequence>
<dbReference type="SUPFAM" id="SSF46689">
    <property type="entry name" value="Homeodomain-like"/>
    <property type="match status" value="2"/>
</dbReference>
<accession>A0A7G1KU61</accession>
<dbReference type="PANTHER" id="PTHR43130">
    <property type="entry name" value="ARAC-FAMILY TRANSCRIPTIONAL REGULATOR"/>
    <property type="match status" value="1"/>
</dbReference>
<proteinExistence type="predicted"/>